<evidence type="ECO:0000259" key="1">
    <source>
        <dbReference type="Pfam" id="PF16261"/>
    </source>
</evidence>
<keyword evidence="3" id="KW-1185">Reference proteome</keyword>
<reference evidence="3" key="1">
    <citation type="submission" date="2020-03" db="EMBL/GenBank/DDBJ databases">
        <title>Complete genome sequence of sulfur-oxidizing bacterium skT11.</title>
        <authorList>
            <person name="Kanda M."/>
            <person name="Kojima H."/>
            <person name="Fukui M."/>
        </authorList>
    </citation>
    <scope>NUCLEOTIDE SEQUENCE [LARGE SCALE GENOMIC DNA]</scope>
    <source>
        <strain evidence="3">skT11</strain>
    </source>
</reference>
<proteinExistence type="predicted"/>
<feature type="domain" description="Conserved hypothetical protein CHP03032" evidence="1">
    <location>
        <begin position="84"/>
        <end position="280"/>
    </location>
</feature>
<accession>A0A6F8VFB1</accession>
<evidence type="ECO:0000313" key="2">
    <source>
        <dbReference type="EMBL" id="BCB28364.1"/>
    </source>
</evidence>
<dbReference type="AlphaFoldDB" id="A0A6F8VFB1"/>
<organism evidence="2 3">
    <name type="scientific">Sulfurimicrobium lacus</name>
    <dbReference type="NCBI Taxonomy" id="2715678"/>
    <lineage>
        <taxon>Bacteria</taxon>
        <taxon>Pseudomonadati</taxon>
        <taxon>Pseudomonadota</taxon>
        <taxon>Betaproteobacteria</taxon>
        <taxon>Nitrosomonadales</taxon>
        <taxon>Sulfuricellaceae</taxon>
        <taxon>Sulfurimicrobium</taxon>
    </lineage>
</organism>
<sequence length="345" mass="38649">MQEPFTQDMLLATSPNAGGTSLIALGTATVIDQEDTTGIWISEGGLFRNVIASIPDDETPHKRTMQLQSFSSVSGKKVLMEDEQFDFHDILYHENRLYLVSTGTNEVITLTKEGAEIKRYSYPGHNDSWHINCLGIWDGRVVVSAFGEFDSMRGYKHNSTHRGFIMDLESGQKLWEGLSQPHTPVQRSDKYYVCNSESKQVLIKDRSGNVQCLQFDSYTRGLAFGKEFMYVGLSQSRNVEHATDGPSTARIVAVNILTNQICGEISLPYLEIYDVRIVQNEHYFVLPMMLGLNGEDLRKRLHECSCKAAGLAAGLNRIKSHIITGSIIRLVSRLKKDNTFANPSC</sequence>
<gene>
    <name evidence="2" type="ORF">SKTS_32500</name>
</gene>
<dbReference type="KEGG" id="slac:SKTS_32500"/>
<dbReference type="EMBL" id="AP022853">
    <property type="protein sequence ID" value="BCB28364.1"/>
    <property type="molecule type" value="Genomic_DNA"/>
</dbReference>
<dbReference type="Proteomes" id="UP000502260">
    <property type="component" value="Chromosome"/>
</dbReference>
<dbReference type="SUPFAM" id="SSF63825">
    <property type="entry name" value="YWTD domain"/>
    <property type="match status" value="1"/>
</dbReference>
<evidence type="ECO:0000313" key="3">
    <source>
        <dbReference type="Proteomes" id="UP000502260"/>
    </source>
</evidence>
<dbReference type="RefSeq" id="WP_173067636.1">
    <property type="nucleotide sequence ID" value="NZ_AP022853.1"/>
</dbReference>
<protein>
    <recommendedName>
        <fullName evidence="1">Conserved hypothetical protein CHP03032 domain-containing protein</fullName>
    </recommendedName>
</protein>
<dbReference type="InterPro" id="IPR017481">
    <property type="entry name" value="CHP03032"/>
</dbReference>
<dbReference type="Pfam" id="PF16261">
    <property type="entry name" value="DUF4915"/>
    <property type="match status" value="1"/>
</dbReference>
<name>A0A6F8VFB1_9PROT</name>